<evidence type="ECO:0000313" key="1">
    <source>
        <dbReference type="EMBL" id="KAK4523675.1"/>
    </source>
</evidence>
<name>A0AAV9I8H0_9RHOD</name>
<keyword evidence="2" id="KW-1185">Reference proteome</keyword>
<dbReference type="Proteomes" id="UP001300502">
    <property type="component" value="Unassembled WGS sequence"/>
</dbReference>
<reference evidence="1 2" key="1">
    <citation type="submission" date="2022-07" db="EMBL/GenBank/DDBJ databases">
        <title>Genome-wide signatures of adaptation to extreme environments.</title>
        <authorList>
            <person name="Cho C.H."/>
            <person name="Yoon H.S."/>
        </authorList>
    </citation>
    <scope>NUCLEOTIDE SEQUENCE [LARGE SCALE GENOMIC DNA]</scope>
    <source>
        <strain evidence="1 2">108.79 E11</strain>
    </source>
</reference>
<dbReference type="SUPFAM" id="SSF52540">
    <property type="entry name" value="P-loop containing nucleoside triphosphate hydrolases"/>
    <property type="match status" value="1"/>
</dbReference>
<proteinExistence type="predicted"/>
<dbReference type="AlphaFoldDB" id="A0AAV9I8H0"/>
<sequence length="936" mass="106518">MLFGPPQLGGGFGYLLRVNYCTKYPLLVLVCLLGGIGRNFGRVVHLKELVGMEESKNAASSSGPRQRCPSKDTSLKWSLVNRSAAVHQILRNFRRSYPLIEQNSNFIRPTVTYAPQMYGSGKTTVGNHFRKFVLLNRAYLAQRISEFPGIADSGESVGKRAVEALLNETIYVNIDLRSFPDFGGKDFKSTLIKKISDKAVDSLSSESELLAKVLKNRKEPKEWLNSLFQVTNKRYLFLFIDEIGMLPSRKFYQFPDLDPQRNPHKPNVYRLFFEILSSFLVLPYVICYLAGRSDGIVTKQEDAITSRVNLDFLCLDPFSEDATKLFIQGMKICTGEIVLQLLFPRHPEGPDWFFKQVYNYTGGVPIYVRHVIQVLVDTCVHNKLYNLSERRMRRLVETVAPMSDIIATPEDMEPKVLSMFCTLLLSSILEYRFAITETIYGGSVNEDESKYVLDIVNNFGFYYKYCSDGILSGDKRKGEEIDEGDIVYEIDEANVPMVKLVYPKIVLKAVKENYKQYPLLRYIYYLFSLHALVEASSSLRFRSKVIFASILYVRCSLSRQLGELSLFHQSFVENIVFNTDMCCVRSVPSFSSELTTKYSADEQSYSLNAWKDLYDKYLSEDGIFLPNKDNSCGPDILVRVSVPIDDGSSSSDEGYSSLTEMFVETSSKKRRVYLIGIALKCYHCSTVSLAMIKNEVDKFLVPVSSQLELEKNDIWAIQLVVSTSYNNEVSSHFVDKLNWVIDTRKKDSSSSSTPSHDMNYSNSDQGGLRIGRNCQLVVCSLDNLEKFLGKEIYDQIQKVCSERENFLTKVTPLSRLIGTLFEHGWARGRSAKPEAYLEKSTEKNIGANRVDSTVKSSSSVVPVRQGQFDWMEFLKTYCNLTESEARESSYRLSRLREQDLEGLDSYLLEVLGIKDRQVRIKIVAGVEKYIESKTNA</sequence>
<dbReference type="EMBL" id="JANCYU010000019">
    <property type="protein sequence ID" value="KAK4523675.1"/>
    <property type="molecule type" value="Genomic_DNA"/>
</dbReference>
<evidence type="ECO:0008006" key="3">
    <source>
        <dbReference type="Google" id="ProtNLM"/>
    </source>
</evidence>
<comment type="caution">
    <text evidence="1">The sequence shown here is derived from an EMBL/GenBank/DDBJ whole genome shotgun (WGS) entry which is preliminary data.</text>
</comment>
<dbReference type="InterPro" id="IPR027417">
    <property type="entry name" value="P-loop_NTPase"/>
</dbReference>
<protein>
    <recommendedName>
        <fullName evidence="3">Archaeal ATPase</fullName>
    </recommendedName>
</protein>
<organism evidence="1 2">
    <name type="scientific">Galdieria yellowstonensis</name>
    <dbReference type="NCBI Taxonomy" id="3028027"/>
    <lineage>
        <taxon>Eukaryota</taxon>
        <taxon>Rhodophyta</taxon>
        <taxon>Bangiophyceae</taxon>
        <taxon>Galdieriales</taxon>
        <taxon>Galdieriaceae</taxon>
        <taxon>Galdieria</taxon>
    </lineage>
</organism>
<evidence type="ECO:0000313" key="2">
    <source>
        <dbReference type="Proteomes" id="UP001300502"/>
    </source>
</evidence>
<gene>
    <name evidence="1" type="ORF">GAYE_PCTG75G1571</name>
</gene>
<accession>A0AAV9I8H0</accession>